<dbReference type="Gene3D" id="1.25.40.10">
    <property type="entry name" value="Tetratricopeptide repeat domain"/>
    <property type="match status" value="1"/>
</dbReference>
<dbReference type="SUPFAM" id="SSF48452">
    <property type="entry name" value="TPR-like"/>
    <property type="match status" value="1"/>
</dbReference>
<dbReference type="OrthoDB" id="1150971at2"/>
<gene>
    <name evidence="1" type="ORF">HYN48_08685</name>
</gene>
<dbReference type="AlphaFoldDB" id="A0A2S0RFS6"/>
<protein>
    <recommendedName>
        <fullName evidence="3">Tetratricopeptide repeat protein</fullName>
    </recommendedName>
</protein>
<proteinExistence type="predicted"/>
<sequence>MTKFFTIITLLVTGLFFGQGKYEEGMGKAFKLWGEGNSTEASALFERIASAEKDNWLPNYYVGLVNVTSAFTTQDKEKLSALLDKAQDAVDAELAKAPENPELLVLQAMIYTAWIVYDPMTNGQKFGAKAMQIYEQAIKIAPNNPRVVFCKAEFEIGGAKFWGTDTKPMCAEVDRAIGLFATYKDDTKFGPSWGLDRALQTQEACKK</sequence>
<accession>A0A2S0RFS6</accession>
<dbReference type="RefSeq" id="WP_108370732.1">
    <property type="nucleotide sequence ID" value="NZ_CP028811.1"/>
</dbReference>
<name>A0A2S0RFS6_9FLAO</name>
<dbReference type="Proteomes" id="UP000244193">
    <property type="component" value="Chromosome"/>
</dbReference>
<evidence type="ECO:0000313" key="1">
    <source>
        <dbReference type="EMBL" id="AWA30150.1"/>
    </source>
</evidence>
<dbReference type="EMBL" id="CP028811">
    <property type="protein sequence ID" value="AWA30150.1"/>
    <property type="molecule type" value="Genomic_DNA"/>
</dbReference>
<evidence type="ECO:0008006" key="3">
    <source>
        <dbReference type="Google" id="ProtNLM"/>
    </source>
</evidence>
<evidence type="ECO:0000313" key="2">
    <source>
        <dbReference type="Proteomes" id="UP000244193"/>
    </source>
</evidence>
<reference evidence="1 2" key="1">
    <citation type="submission" date="2018-04" db="EMBL/GenBank/DDBJ databases">
        <title>Genome sequencing of Flavobacterium sp. HYN0048.</title>
        <authorList>
            <person name="Yi H."/>
            <person name="Baek C."/>
        </authorList>
    </citation>
    <scope>NUCLEOTIDE SEQUENCE [LARGE SCALE GENOMIC DNA]</scope>
    <source>
        <strain evidence="1 2">HYN0048</strain>
    </source>
</reference>
<organism evidence="1 2">
    <name type="scientific">Flavobacterium magnum</name>
    <dbReference type="NCBI Taxonomy" id="2162713"/>
    <lineage>
        <taxon>Bacteria</taxon>
        <taxon>Pseudomonadati</taxon>
        <taxon>Bacteroidota</taxon>
        <taxon>Flavobacteriia</taxon>
        <taxon>Flavobacteriales</taxon>
        <taxon>Flavobacteriaceae</taxon>
        <taxon>Flavobacterium</taxon>
    </lineage>
</organism>
<keyword evidence="2" id="KW-1185">Reference proteome</keyword>
<dbReference type="InterPro" id="IPR011990">
    <property type="entry name" value="TPR-like_helical_dom_sf"/>
</dbReference>
<dbReference type="KEGG" id="fmg:HYN48_08685"/>